<feature type="binding site" evidence="2">
    <location>
        <position position="146"/>
    </location>
    <ligand>
        <name>ATP</name>
        <dbReference type="ChEBI" id="CHEBI:30616"/>
    </ligand>
</feature>
<name>A0ABN8X1I8_9GAMM</name>
<dbReference type="HAMAP" id="MF_02128">
    <property type="entry name" value="TMP_kinase"/>
    <property type="match status" value="1"/>
</dbReference>
<dbReference type="SUPFAM" id="SSF55326">
    <property type="entry name" value="PurM N-terminal domain-like"/>
    <property type="match status" value="1"/>
</dbReference>
<dbReference type="Gene3D" id="3.30.1330.10">
    <property type="entry name" value="PurM-like, N-terminal domain"/>
    <property type="match status" value="1"/>
</dbReference>
<feature type="binding site" evidence="2">
    <location>
        <position position="30"/>
    </location>
    <ligand>
        <name>Mg(2+)</name>
        <dbReference type="ChEBI" id="CHEBI:18420"/>
        <label>3</label>
    </ligand>
</feature>
<dbReference type="Proteomes" id="UP001162030">
    <property type="component" value="Chromosome"/>
</dbReference>
<comment type="miscellaneous">
    <text evidence="2">Reaction mechanism of ThiL seems to utilize a direct, inline transfer of the gamma-phosphate of ATP to TMP rather than a phosphorylated enzyme intermediate.</text>
</comment>
<feature type="binding site" evidence="2">
    <location>
        <position position="47"/>
    </location>
    <ligand>
        <name>Mg(2+)</name>
        <dbReference type="ChEBI" id="CHEBI:18420"/>
        <label>1</label>
    </ligand>
</feature>
<keyword evidence="2" id="KW-0479">Metal-binding</keyword>
<comment type="caution">
    <text evidence="2">Lacks conserved residue(s) required for the propagation of feature annotation.</text>
</comment>
<evidence type="ECO:0000259" key="4">
    <source>
        <dbReference type="Pfam" id="PF02769"/>
    </source>
</evidence>
<keyword evidence="2" id="KW-0067">ATP-binding</keyword>
<dbReference type="Pfam" id="PF00586">
    <property type="entry name" value="AIRS"/>
    <property type="match status" value="1"/>
</dbReference>
<evidence type="ECO:0000313" key="6">
    <source>
        <dbReference type="Proteomes" id="UP001162030"/>
    </source>
</evidence>
<sequence>MALGEFELIRRFFAEPKVKHPSTVLSVGDDCALLQIEQGQDLVVTTDTMVEGVHFLPDVDPENLGHKLLAVNLSDLAAMGAEPRWATLALTLPHCDEAWLQGFARGFFGLAERYGVELIGGDTTRGPLTLTVQAMGLVERDRALRRSGALPGDLIYLTGELGAAGMGLKILQGKTAIEDPTAIRHLERPEPRVDIGLKLRGLASSCIDVSDGLAADLWHILEASGVGATLDWEQLPLPDGVRRYLAETGDWSMPLSAGDDYELCFTVPPANRDELEARLRSVACPYARIGRIEPQARLMLFKDGRSIELSRNGYQHFSND</sequence>
<dbReference type="CDD" id="cd02194">
    <property type="entry name" value="ThiL"/>
    <property type="match status" value="1"/>
</dbReference>
<keyword evidence="6" id="KW-1185">Reference proteome</keyword>
<comment type="pathway">
    <text evidence="2">Cofactor biosynthesis; thiamine diphosphate biosynthesis; thiamine diphosphate from thiamine phosphate: step 1/1.</text>
</comment>
<gene>
    <name evidence="2 5" type="primary">thiL</name>
    <name evidence="5" type="ORF">MSZNOR_0950</name>
</gene>
<feature type="binding site" evidence="2">
    <location>
        <position position="75"/>
    </location>
    <ligand>
        <name>Mg(2+)</name>
        <dbReference type="ChEBI" id="CHEBI:18420"/>
        <label>2</label>
    </ligand>
</feature>
<comment type="function">
    <text evidence="2">Catalyzes the ATP-dependent phosphorylation of thiamine-monophosphate (TMP) to form thiamine-pyrophosphate (TPP), the active form of vitamin B1.</text>
</comment>
<comment type="similarity">
    <text evidence="2">Belongs to the thiamine-monophosphate kinase family.</text>
</comment>
<keyword evidence="1 2" id="KW-0784">Thiamine biosynthesis</keyword>
<dbReference type="SUPFAM" id="SSF56042">
    <property type="entry name" value="PurM C-terminal domain-like"/>
    <property type="match status" value="1"/>
</dbReference>
<comment type="catalytic activity">
    <reaction evidence="2">
        <text>thiamine phosphate + ATP = thiamine diphosphate + ADP</text>
        <dbReference type="Rhea" id="RHEA:15913"/>
        <dbReference type="ChEBI" id="CHEBI:30616"/>
        <dbReference type="ChEBI" id="CHEBI:37575"/>
        <dbReference type="ChEBI" id="CHEBI:58937"/>
        <dbReference type="ChEBI" id="CHEBI:456216"/>
        <dbReference type="EC" id="2.7.4.16"/>
    </reaction>
</comment>
<feature type="binding site" evidence="2">
    <location>
        <position position="54"/>
    </location>
    <ligand>
        <name>substrate</name>
    </ligand>
</feature>
<keyword evidence="2" id="KW-0547">Nucleotide-binding</keyword>
<feature type="binding site" evidence="2">
    <location>
        <position position="45"/>
    </location>
    <ligand>
        <name>Mg(2+)</name>
        <dbReference type="ChEBI" id="CHEBI:18420"/>
        <label>4</label>
    </ligand>
</feature>
<keyword evidence="2 5" id="KW-0418">Kinase</keyword>
<feature type="binding site" evidence="2">
    <location>
        <position position="208"/>
    </location>
    <ligand>
        <name>Mg(2+)</name>
        <dbReference type="ChEBI" id="CHEBI:18420"/>
        <label>3</label>
    </ligand>
</feature>
<dbReference type="PANTHER" id="PTHR30270:SF0">
    <property type="entry name" value="THIAMINE-MONOPHOSPHATE KINASE"/>
    <property type="match status" value="1"/>
</dbReference>
<feature type="domain" description="PurM-like C-terminal" evidence="4">
    <location>
        <begin position="151"/>
        <end position="298"/>
    </location>
</feature>
<feature type="binding site" evidence="2">
    <location>
        <position position="211"/>
    </location>
    <ligand>
        <name>Mg(2+)</name>
        <dbReference type="ChEBI" id="CHEBI:18420"/>
        <label>5</label>
    </ligand>
</feature>
<organism evidence="5 6">
    <name type="scientific">Methylocaldum szegediense</name>
    <dbReference type="NCBI Taxonomy" id="73780"/>
    <lineage>
        <taxon>Bacteria</taxon>
        <taxon>Pseudomonadati</taxon>
        <taxon>Pseudomonadota</taxon>
        <taxon>Gammaproteobacteria</taxon>
        <taxon>Methylococcales</taxon>
        <taxon>Methylococcaceae</taxon>
        <taxon>Methylocaldum</taxon>
    </lineage>
</organism>
<feature type="domain" description="PurM-like N-terminal" evidence="3">
    <location>
        <begin position="28"/>
        <end position="138"/>
    </location>
</feature>
<feature type="binding site" evidence="2">
    <location>
        <position position="122"/>
    </location>
    <ligand>
        <name>Mg(2+)</name>
        <dbReference type="ChEBI" id="CHEBI:18420"/>
        <label>1</label>
    </ligand>
</feature>
<dbReference type="PIRSF" id="PIRSF005303">
    <property type="entry name" value="Thiam_monoph_kin"/>
    <property type="match status" value="1"/>
</dbReference>
<accession>A0ABN8X1I8</accession>
<dbReference type="InterPro" id="IPR016188">
    <property type="entry name" value="PurM-like_N"/>
</dbReference>
<dbReference type="InterPro" id="IPR006283">
    <property type="entry name" value="ThiL-like"/>
</dbReference>
<feature type="binding site" evidence="2">
    <location>
        <position position="259"/>
    </location>
    <ligand>
        <name>substrate</name>
    </ligand>
</feature>
<dbReference type="GO" id="GO:0009030">
    <property type="term" value="F:thiamine-phosphate kinase activity"/>
    <property type="evidence" value="ECO:0007669"/>
    <property type="project" value="UniProtKB-EC"/>
</dbReference>
<feature type="binding site" evidence="2">
    <location>
        <position position="75"/>
    </location>
    <ligand>
        <name>Mg(2+)</name>
        <dbReference type="ChEBI" id="CHEBI:18420"/>
        <label>3</label>
    </ligand>
</feature>
<protein>
    <recommendedName>
        <fullName evidence="2">Thiamine-monophosphate kinase</fullName>
        <shortName evidence="2">TMP kinase</shortName>
        <shortName evidence="2">Thiamine-phosphate kinase</shortName>
        <ecNumber evidence="2">2.7.4.16</ecNumber>
    </recommendedName>
</protein>
<keyword evidence="2" id="KW-0460">Magnesium</keyword>
<feature type="binding site" evidence="2">
    <location>
        <position position="30"/>
    </location>
    <ligand>
        <name>Mg(2+)</name>
        <dbReference type="ChEBI" id="CHEBI:18420"/>
        <label>4</label>
    </ligand>
</feature>
<dbReference type="EMBL" id="OX458333">
    <property type="protein sequence ID" value="CAI8766869.1"/>
    <property type="molecule type" value="Genomic_DNA"/>
</dbReference>
<dbReference type="InterPro" id="IPR010918">
    <property type="entry name" value="PurM-like_C_dom"/>
</dbReference>
<feature type="binding site" evidence="2">
    <location>
        <position position="75"/>
    </location>
    <ligand>
        <name>Mg(2+)</name>
        <dbReference type="ChEBI" id="CHEBI:18420"/>
        <label>4</label>
    </ligand>
</feature>
<reference evidence="5 6" key="1">
    <citation type="submission" date="2023-03" db="EMBL/GenBank/DDBJ databases">
        <authorList>
            <person name="Pearce D."/>
        </authorList>
    </citation>
    <scope>NUCLEOTIDE SEQUENCE [LARGE SCALE GENOMIC DNA]</scope>
    <source>
        <strain evidence="5">Msz</strain>
    </source>
</reference>
<dbReference type="RefSeq" id="WP_026612034.1">
    <property type="nucleotide sequence ID" value="NZ_OX458333.1"/>
</dbReference>
<dbReference type="InterPro" id="IPR036921">
    <property type="entry name" value="PurM-like_N_sf"/>
</dbReference>
<feature type="binding site" evidence="2">
    <location>
        <begin position="121"/>
        <end position="122"/>
    </location>
    <ligand>
        <name>ATP</name>
        <dbReference type="ChEBI" id="CHEBI:30616"/>
    </ligand>
</feature>
<dbReference type="NCBIfam" id="TIGR01379">
    <property type="entry name" value="thiL"/>
    <property type="match status" value="1"/>
</dbReference>
<feature type="binding site" evidence="2">
    <location>
        <position position="210"/>
    </location>
    <ligand>
        <name>ATP</name>
        <dbReference type="ChEBI" id="CHEBI:30616"/>
    </ligand>
</feature>
<dbReference type="PANTHER" id="PTHR30270">
    <property type="entry name" value="THIAMINE-MONOPHOSPHATE KINASE"/>
    <property type="match status" value="1"/>
</dbReference>
<proteinExistence type="inferred from homology"/>
<dbReference type="Gene3D" id="3.90.650.10">
    <property type="entry name" value="PurM-like C-terminal domain"/>
    <property type="match status" value="1"/>
</dbReference>
<dbReference type="InterPro" id="IPR036676">
    <property type="entry name" value="PurM-like_C_sf"/>
</dbReference>
<feature type="binding site" evidence="2">
    <location>
        <position position="47"/>
    </location>
    <ligand>
        <name>Mg(2+)</name>
        <dbReference type="ChEBI" id="CHEBI:18420"/>
        <label>2</label>
    </ligand>
</feature>
<evidence type="ECO:0000256" key="1">
    <source>
        <dbReference type="ARBA" id="ARBA00022977"/>
    </source>
</evidence>
<feature type="binding site" evidence="2">
    <location>
        <position position="46"/>
    </location>
    <ligand>
        <name>Mg(2+)</name>
        <dbReference type="ChEBI" id="CHEBI:18420"/>
        <label>1</label>
    </ligand>
</feature>
<feature type="binding site" evidence="2">
    <location>
        <position position="314"/>
    </location>
    <ligand>
        <name>substrate</name>
    </ligand>
</feature>
<evidence type="ECO:0000256" key="2">
    <source>
        <dbReference type="HAMAP-Rule" id="MF_02128"/>
    </source>
</evidence>
<dbReference type="EC" id="2.7.4.16" evidence="2"/>
<evidence type="ECO:0000313" key="5">
    <source>
        <dbReference type="EMBL" id="CAI8766869.1"/>
    </source>
</evidence>
<evidence type="ECO:0000259" key="3">
    <source>
        <dbReference type="Pfam" id="PF00586"/>
    </source>
</evidence>
<keyword evidence="2 5" id="KW-0808">Transferase</keyword>
<dbReference type="Pfam" id="PF02769">
    <property type="entry name" value="AIRS_C"/>
    <property type="match status" value="1"/>
</dbReference>